<dbReference type="VEuPathDB" id="TrichDB:TVAGG3_1024480"/>
<dbReference type="KEGG" id="tva:5463617"/>
<dbReference type="Gene3D" id="3.40.367.20">
    <property type="match status" value="1"/>
</dbReference>
<keyword evidence="2" id="KW-1185">Reference proteome</keyword>
<reference evidence="1" key="1">
    <citation type="submission" date="2006-10" db="EMBL/GenBank/DDBJ databases">
        <authorList>
            <person name="Amadeo P."/>
            <person name="Zhao Q."/>
            <person name="Wortman J."/>
            <person name="Fraser-Liggett C."/>
            <person name="Carlton J."/>
        </authorList>
    </citation>
    <scope>NUCLEOTIDE SEQUENCE</scope>
    <source>
        <strain evidence="1">G3</strain>
    </source>
</reference>
<dbReference type="PANTHER" id="PTHR47450:SF1">
    <property type="entry name" value="GLUCOKINASE"/>
    <property type="match status" value="1"/>
</dbReference>
<protein>
    <submittedName>
        <fullName evidence="1">Uncharacterized protein</fullName>
    </submittedName>
</protein>
<gene>
    <name evidence="1" type="ORF">TVAG_306330</name>
</gene>
<dbReference type="VEuPathDB" id="TrichDB:TVAG_397250"/>
<name>A2DNC3_TRIV3</name>
<dbReference type="InterPro" id="IPR043129">
    <property type="entry name" value="ATPase_NBD"/>
</dbReference>
<evidence type="ECO:0000313" key="2">
    <source>
        <dbReference type="Proteomes" id="UP000001542"/>
    </source>
</evidence>
<evidence type="ECO:0000313" key="1">
    <source>
        <dbReference type="EMBL" id="EAY18111.1"/>
    </source>
</evidence>
<reference evidence="1" key="2">
    <citation type="journal article" date="2007" name="Science">
        <title>Draft genome sequence of the sexually transmitted pathogen Trichomonas vaginalis.</title>
        <authorList>
            <person name="Carlton J.M."/>
            <person name="Hirt R.P."/>
            <person name="Silva J.C."/>
            <person name="Delcher A.L."/>
            <person name="Schatz M."/>
            <person name="Zhao Q."/>
            <person name="Wortman J.R."/>
            <person name="Bidwell S.L."/>
            <person name="Alsmark U.C.M."/>
            <person name="Besteiro S."/>
            <person name="Sicheritz-Ponten T."/>
            <person name="Noel C.J."/>
            <person name="Dacks J.B."/>
            <person name="Foster P.G."/>
            <person name="Simillion C."/>
            <person name="Van de Peer Y."/>
            <person name="Miranda-Saavedra D."/>
            <person name="Barton G.J."/>
            <person name="Westrop G.D."/>
            <person name="Mueller S."/>
            <person name="Dessi D."/>
            <person name="Fiori P.L."/>
            <person name="Ren Q."/>
            <person name="Paulsen I."/>
            <person name="Zhang H."/>
            <person name="Bastida-Corcuera F.D."/>
            <person name="Simoes-Barbosa A."/>
            <person name="Brown M.T."/>
            <person name="Hayes R.D."/>
            <person name="Mukherjee M."/>
            <person name="Okumura C.Y."/>
            <person name="Schneider R."/>
            <person name="Smith A.J."/>
            <person name="Vanacova S."/>
            <person name="Villalvazo M."/>
            <person name="Haas B.J."/>
            <person name="Pertea M."/>
            <person name="Feldblyum T.V."/>
            <person name="Utterback T.R."/>
            <person name="Shu C.L."/>
            <person name="Osoegawa K."/>
            <person name="de Jong P.J."/>
            <person name="Hrdy I."/>
            <person name="Horvathova L."/>
            <person name="Zubacova Z."/>
            <person name="Dolezal P."/>
            <person name="Malik S.B."/>
            <person name="Logsdon J.M. Jr."/>
            <person name="Henze K."/>
            <person name="Gupta A."/>
            <person name="Wang C.C."/>
            <person name="Dunne R.L."/>
            <person name="Upcroft J.A."/>
            <person name="Upcroft P."/>
            <person name="White O."/>
            <person name="Salzberg S.L."/>
            <person name="Tang P."/>
            <person name="Chiu C.-H."/>
            <person name="Lee Y.-S."/>
            <person name="Embley T.M."/>
            <person name="Coombs G.H."/>
            <person name="Mottram J.C."/>
            <person name="Tachezy J."/>
            <person name="Fraser-Liggett C.M."/>
            <person name="Johnson P.J."/>
        </authorList>
    </citation>
    <scope>NUCLEOTIDE SEQUENCE [LARGE SCALE GENOMIC DNA]</scope>
    <source>
        <strain evidence="1">G3</strain>
    </source>
</reference>
<dbReference type="PANTHER" id="PTHR47450">
    <property type="entry name" value="GLUCOKINASE"/>
    <property type="match status" value="1"/>
</dbReference>
<accession>A2DNC3</accession>
<dbReference type="RefSeq" id="XP_001579097.1">
    <property type="nucleotide sequence ID" value="XM_001579047.1"/>
</dbReference>
<organism evidence="1 2">
    <name type="scientific">Trichomonas vaginalis (strain ATCC PRA-98 / G3)</name>
    <dbReference type="NCBI Taxonomy" id="412133"/>
    <lineage>
        <taxon>Eukaryota</taxon>
        <taxon>Metamonada</taxon>
        <taxon>Parabasalia</taxon>
        <taxon>Trichomonadida</taxon>
        <taxon>Trichomonadidae</taxon>
        <taxon>Trichomonas</taxon>
    </lineage>
</organism>
<proteinExistence type="predicted"/>
<dbReference type="Proteomes" id="UP000001542">
    <property type="component" value="Unassembled WGS sequence"/>
</dbReference>
<dbReference type="Pfam" id="PF00480">
    <property type="entry name" value="ROK"/>
    <property type="match status" value="1"/>
</dbReference>
<dbReference type="AlphaFoldDB" id="A2DNC3"/>
<dbReference type="InterPro" id="IPR000600">
    <property type="entry name" value="ROK"/>
</dbReference>
<dbReference type="SUPFAM" id="SSF53067">
    <property type="entry name" value="Actin-like ATPase domain"/>
    <property type="match status" value="1"/>
</dbReference>
<sequence length="126" mass="15045">MLYQYHYFEDHEVKIQIDEIDTKDIINLARKSNVTAKKALNDHYKYLSRAAKLLAPTIGCDSVLISHESYSKNNWYFNSIQDDLYNEFKRFSRPQWMQNIRIYNQVKDFDFNVIGASYLAKKYAEN</sequence>
<dbReference type="InParanoid" id="A2DNC3"/>
<dbReference type="EMBL" id="DS113222">
    <property type="protein sequence ID" value="EAY18111.1"/>
    <property type="molecule type" value="Genomic_DNA"/>
</dbReference>